<gene>
    <name evidence="1" type="ORF">UFOPK3317_01282</name>
</gene>
<dbReference type="EMBL" id="CAFBLK010000255">
    <property type="protein sequence ID" value="CAB4878317.1"/>
    <property type="molecule type" value="Genomic_DNA"/>
</dbReference>
<organism evidence="1">
    <name type="scientific">freshwater metagenome</name>
    <dbReference type="NCBI Taxonomy" id="449393"/>
    <lineage>
        <taxon>unclassified sequences</taxon>
        <taxon>metagenomes</taxon>
        <taxon>ecological metagenomes</taxon>
    </lineage>
</organism>
<evidence type="ECO:0000313" key="1">
    <source>
        <dbReference type="EMBL" id="CAB4878317.1"/>
    </source>
</evidence>
<reference evidence="1" key="1">
    <citation type="submission" date="2020-05" db="EMBL/GenBank/DDBJ databases">
        <authorList>
            <person name="Chiriac C."/>
            <person name="Salcher M."/>
            <person name="Ghai R."/>
            <person name="Kavagutti S V."/>
        </authorList>
    </citation>
    <scope>NUCLEOTIDE SEQUENCE</scope>
</reference>
<dbReference type="AlphaFoldDB" id="A0A6J7E5G6"/>
<accession>A0A6J7E5G6</accession>
<sequence length="31" mass="3102">MIAFTMPISSSPSGFPCAAAVSVNLGDGYPI</sequence>
<protein>
    <submittedName>
        <fullName evidence="1">Unannotated protein</fullName>
    </submittedName>
</protein>
<name>A0A6J7E5G6_9ZZZZ</name>
<proteinExistence type="predicted"/>